<dbReference type="Proteomes" id="UP000663825">
    <property type="component" value="Unassembled WGS sequence"/>
</dbReference>
<evidence type="ECO:0000313" key="4">
    <source>
        <dbReference type="Proteomes" id="UP000663851"/>
    </source>
</evidence>
<evidence type="ECO:0000313" key="3">
    <source>
        <dbReference type="EMBL" id="CAF4391463.1"/>
    </source>
</evidence>
<name>A0A820NQ35_9BILA</name>
<evidence type="ECO:0000313" key="2">
    <source>
        <dbReference type="EMBL" id="CAF4189526.1"/>
    </source>
</evidence>
<comment type="caution">
    <text evidence="3">The sequence shown here is derived from an EMBL/GenBank/DDBJ whole genome shotgun (WGS) entry which is preliminary data.</text>
</comment>
<keyword evidence="5" id="KW-1185">Reference proteome</keyword>
<dbReference type="EMBL" id="CAJOBP010000524">
    <property type="protein sequence ID" value="CAF4189526.1"/>
    <property type="molecule type" value="Genomic_DNA"/>
</dbReference>
<dbReference type="OrthoDB" id="10001099at2759"/>
<protein>
    <submittedName>
        <fullName evidence="3">Uncharacterized protein</fullName>
    </submittedName>
</protein>
<dbReference type="EMBL" id="CAJNXB010003965">
    <property type="protein sequence ID" value="CAF3348695.1"/>
    <property type="molecule type" value="Genomic_DNA"/>
</dbReference>
<gene>
    <name evidence="3" type="ORF">HFQ381_LOCUS19433</name>
    <name evidence="1" type="ORF">TIS948_LOCUS23069</name>
    <name evidence="2" type="ORF">UJA718_LOCUS5840</name>
</gene>
<evidence type="ECO:0000313" key="5">
    <source>
        <dbReference type="Proteomes" id="UP000663873"/>
    </source>
</evidence>
<accession>A0A820NQ35</accession>
<dbReference type="Proteomes" id="UP000663851">
    <property type="component" value="Unassembled WGS sequence"/>
</dbReference>
<dbReference type="AlphaFoldDB" id="A0A820NQ35"/>
<reference evidence="3" key="1">
    <citation type="submission" date="2021-02" db="EMBL/GenBank/DDBJ databases">
        <authorList>
            <person name="Nowell W R."/>
        </authorList>
    </citation>
    <scope>NUCLEOTIDE SEQUENCE</scope>
</reference>
<evidence type="ECO:0000313" key="1">
    <source>
        <dbReference type="EMBL" id="CAF3348695.1"/>
    </source>
</evidence>
<proteinExistence type="predicted"/>
<dbReference type="Proteomes" id="UP000663873">
    <property type="component" value="Unassembled WGS sequence"/>
</dbReference>
<sequence>MADKQDFSDPNTNCFSNKYVTCYSDRLVIHQYYFPIGDKTIKYSDIHSCDLLSMKELGFLNSKTWGMGLSPIWWHADFHRHSREHYILLDTRSWPKIGVTMDDNDTPIVYKLIKEKSNPKN</sequence>
<organism evidence="3 4">
    <name type="scientific">Rotaria socialis</name>
    <dbReference type="NCBI Taxonomy" id="392032"/>
    <lineage>
        <taxon>Eukaryota</taxon>
        <taxon>Metazoa</taxon>
        <taxon>Spiralia</taxon>
        <taxon>Gnathifera</taxon>
        <taxon>Rotifera</taxon>
        <taxon>Eurotatoria</taxon>
        <taxon>Bdelloidea</taxon>
        <taxon>Philodinida</taxon>
        <taxon>Philodinidae</taxon>
        <taxon>Rotaria</taxon>
    </lineage>
</organism>
<dbReference type="EMBL" id="CAJOBO010001576">
    <property type="protein sequence ID" value="CAF4391463.1"/>
    <property type="molecule type" value="Genomic_DNA"/>
</dbReference>